<protein>
    <submittedName>
        <fullName evidence="1">Uncharacterized protein</fullName>
    </submittedName>
</protein>
<dbReference type="Proteomes" id="UP000091956">
    <property type="component" value="Unassembled WGS sequence"/>
</dbReference>
<dbReference type="AlphaFoldDB" id="A0A1B8GJI8"/>
<proteinExistence type="predicted"/>
<accession>A0A1B8GJI8</accession>
<dbReference type="EMBL" id="KV460231">
    <property type="protein sequence ID" value="OBT96012.1"/>
    <property type="molecule type" value="Genomic_DNA"/>
</dbReference>
<name>A0A1B8GJI8_9PEZI</name>
<gene>
    <name evidence="1" type="ORF">VE01_06799</name>
</gene>
<reference evidence="2" key="2">
    <citation type="journal article" date="2018" name="Nat. Commun.">
        <title>Extreme sensitivity to ultraviolet light in the fungal pathogen causing white-nose syndrome of bats.</title>
        <authorList>
            <person name="Palmer J.M."/>
            <person name="Drees K.P."/>
            <person name="Foster J.T."/>
            <person name="Lindner D.L."/>
        </authorList>
    </citation>
    <scope>NUCLEOTIDE SEQUENCE [LARGE SCALE GENOMIC DNA]</scope>
    <source>
        <strain evidence="2">UAMH 10579</strain>
    </source>
</reference>
<dbReference type="OrthoDB" id="3000060at2759"/>
<dbReference type="GeneID" id="28840185"/>
<evidence type="ECO:0000313" key="1">
    <source>
        <dbReference type="EMBL" id="OBT96012.1"/>
    </source>
</evidence>
<dbReference type="RefSeq" id="XP_018129745.1">
    <property type="nucleotide sequence ID" value="XM_018276238.2"/>
</dbReference>
<dbReference type="STRING" id="342668.A0A1B8GJI8"/>
<reference evidence="1 2" key="1">
    <citation type="submission" date="2016-03" db="EMBL/GenBank/DDBJ databases">
        <title>Comparative genomics of Pseudogymnoascus destructans, the fungus causing white-nose syndrome of bats.</title>
        <authorList>
            <person name="Palmer J.M."/>
            <person name="Drees K.P."/>
            <person name="Foster J.T."/>
            <person name="Lindner D.L."/>
        </authorList>
    </citation>
    <scope>NUCLEOTIDE SEQUENCE [LARGE SCALE GENOMIC DNA]</scope>
    <source>
        <strain evidence="1 2">UAMH 10579</strain>
    </source>
</reference>
<organism evidence="1 2">
    <name type="scientific">Pseudogymnoascus verrucosus</name>
    <dbReference type="NCBI Taxonomy" id="342668"/>
    <lineage>
        <taxon>Eukaryota</taxon>
        <taxon>Fungi</taxon>
        <taxon>Dikarya</taxon>
        <taxon>Ascomycota</taxon>
        <taxon>Pezizomycotina</taxon>
        <taxon>Leotiomycetes</taxon>
        <taxon>Thelebolales</taxon>
        <taxon>Thelebolaceae</taxon>
        <taxon>Pseudogymnoascus</taxon>
    </lineage>
</organism>
<sequence length="579" mass="65866">MPFTPTIFSTSYEFPILSPPDVSPGTRVVGICGISSVHDEHGAVPSDPSKDGWYHAQFYLLHHLLAGQGVQQKWITSVAPNRIVDNYSLLTYPDIKGTRRIVLDRTMIQRGYMNDVKVVNPKSLRDELKDTLDIEVQDGMECREPILIILIGHGSMKHGGIHLHNHTFNSDQFRLWTMGAVDAGLVTPNPFSGREGGWLVVPSRLLMNRPLNRYPFTQRRLADEGRGKTCGSVWMIEVLSSPAFKELTIPRDPGDKRMEERLIPELINAVYDSLIGGRVKCWGVNFDPDTDAWEIDFDKRRGNPLYKLEEAWYSLRSLSPYGQPSVSSSSLLALPTNPVGNELPAELLNRLESLAGSSQSQQPAHYTVSTRRKLLPLIDAYRRSLPGLADDQSEALLSALIHKVENNPDCCLSRLHRVTAHLEYRFRLMELADRYVSCLDLQEQGRSCNGFDIEKWKREQSREQVNRLKEVVRILASRFVFPATILEKQGKVFPKPWEYLAMVMMERGGTSREFEIDVEVILNFRKDRIRAATMAALKNKRVEEAMRKIDRHIKDTLEDDSDGRASLFDGDLWVIVQKD</sequence>
<evidence type="ECO:0000313" key="2">
    <source>
        <dbReference type="Proteomes" id="UP000091956"/>
    </source>
</evidence>
<keyword evidence="2" id="KW-1185">Reference proteome</keyword>